<reference evidence="1" key="1">
    <citation type="submission" date="2023-03" db="EMBL/GenBank/DDBJ databases">
        <authorList>
            <person name="Steffen K."/>
            <person name="Cardenas P."/>
        </authorList>
    </citation>
    <scope>NUCLEOTIDE SEQUENCE</scope>
</reference>
<organism evidence="1 2">
    <name type="scientific">Geodia barretti</name>
    <name type="common">Barrett's horny sponge</name>
    <dbReference type="NCBI Taxonomy" id="519541"/>
    <lineage>
        <taxon>Eukaryota</taxon>
        <taxon>Metazoa</taxon>
        <taxon>Porifera</taxon>
        <taxon>Demospongiae</taxon>
        <taxon>Heteroscleromorpha</taxon>
        <taxon>Tetractinellida</taxon>
        <taxon>Astrophorina</taxon>
        <taxon>Geodiidae</taxon>
        <taxon>Geodia</taxon>
    </lineage>
</organism>
<feature type="non-terminal residue" evidence="1">
    <location>
        <position position="85"/>
    </location>
</feature>
<accession>A0AA35WCR0</accession>
<dbReference type="AlphaFoldDB" id="A0AA35WCR0"/>
<evidence type="ECO:0000313" key="2">
    <source>
        <dbReference type="Proteomes" id="UP001174909"/>
    </source>
</evidence>
<dbReference type="Proteomes" id="UP001174909">
    <property type="component" value="Unassembled WGS sequence"/>
</dbReference>
<comment type="caution">
    <text evidence="1">The sequence shown here is derived from an EMBL/GenBank/DDBJ whole genome shotgun (WGS) entry which is preliminary data.</text>
</comment>
<dbReference type="EMBL" id="CASHTH010000851">
    <property type="protein sequence ID" value="CAI8008487.1"/>
    <property type="molecule type" value="Genomic_DNA"/>
</dbReference>
<gene>
    <name evidence="1" type="ORF">GBAR_LOCUS5809</name>
</gene>
<keyword evidence="2" id="KW-1185">Reference proteome</keyword>
<sequence>MWYCELASEGPRRVRDSMVLASNAADTSLEDMAQLADRIIVHSAALSSVSPAQDEVKALRTEIDRQKELVTSLVSRPRSCQPSPS</sequence>
<protein>
    <submittedName>
        <fullName evidence="1">Uncharacterized protein</fullName>
    </submittedName>
</protein>
<evidence type="ECO:0000313" key="1">
    <source>
        <dbReference type="EMBL" id="CAI8008487.1"/>
    </source>
</evidence>
<name>A0AA35WCR0_GEOBA</name>
<proteinExistence type="predicted"/>